<organism evidence="1 2">
    <name type="scientific">Lysobacter korlensis</name>
    <dbReference type="NCBI Taxonomy" id="553636"/>
    <lineage>
        <taxon>Bacteria</taxon>
        <taxon>Pseudomonadati</taxon>
        <taxon>Pseudomonadota</taxon>
        <taxon>Gammaproteobacteria</taxon>
        <taxon>Lysobacterales</taxon>
        <taxon>Lysobacteraceae</taxon>
        <taxon>Lysobacter</taxon>
    </lineage>
</organism>
<dbReference type="EMBL" id="JBHLTG010000010">
    <property type="protein sequence ID" value="MFC0681982.1"/>
    <property type="molecule type" value="Genomic_DNA"/>
</dbReference>
<accession>A0ABV6RYC1</accession>
<gene>
    <name evidence="1" type="ORF">ACFFGH_29475</name>
</gene>
<keyword evidence="2" id="KW-1185">Reference proteome</keyword>
<sequence length="65" mass="7119">MGYKVGFAGEEDAVGEMDDGARCAEHVGEVFPPRCPQCDALHEESVLDEWDPVAMTDRHPFPLAS</sequence>
<reference evidence="1 2" key="1">
    <citation type="submission" date="2024-09" db="EMBL/GenBank/DDBJ databases">
        <authorList>
            <person name="Sun Q."/>
            <person name="Mori K."/>
        </authorList>
    </citation>
    <scope>NUCLEOTIDE SEQUENCE [LARGE SCALE GENOMIC DNA]</scope>
    <source>
        <strain evidence="1 2">KCTC 23076</strain>
    </source>
</reference>
<dbReference type="RefSeq" id="WP_386675573.1">
    <property type="nucleotide sequence ID" value="NZ_JBHLTG010000010.1"/>
</dbReference>
<dbReference type="Proteomes" id="UP001589896">
    <property type="component" value="Unassembled WGS sequence"/>
</dbReference>
<evidence type="ECO:0000313" key="2">
    <source>
        <dbReference type="Proteomes" id="UP001589896"/>
    </source>
</evidence>
<comment type="caution">
    <text evidence="1">The sequence shown here is derived from an EMBL/GenBank/DDBJ whole genome shotgun (WGS) entry which is preliminary data.</text>
</comment>
<evidence type="ECO:0000313" key="1">
    <source>
        <dbReference type="EMBL" id="MFC0681982.1"/>
    </source>
</evidence>
<proteinExistence type="predicted"/>
<protein>
    <submittedName>
        <fullName evidence="1">Uncharacterized protein</fullName>
    </submittedName>
</protein>
<name>A0ABV6RYC1_9GAMM</name>